<dbReference type="EMBL" id="CP016808">
    <property type="protein sequence ID" value="ANY69037.1"/>
    <property type="molecule type" value="Genomic_DNA"/>
</dbReference>
<dbReference type="InterPro" id="IPR018170">
    <property type="entry name" value="Aldo/ket_reductase_CS"/>
</dbReference>
<evidence type="ECO:0000256" key="1">
    <source>
        <dbReference type="ARBA" id="ARBA00007905"/>
    </source>
</evidence>
<dbReference type="Gene3D" id="3.20.20.100">
    <property type="entry name" value="NADP-dependent oxidoreductase domain"/>
    <property type="match status" value="1"/>
</dbReference>
<evidence type="ECO:0000256" key="6">
    <source>
        <dbReference type="PIRSR" id="PIRSR000097-3"/>
    </source>
</evidence>
<proteinExistence type="inferred from homology"/>
<evidence type="ECO:0000313" key="8">
    <source>
        <dbReference type="EMBL" id="ANY69037.1"/>
    </source>
</evidence>
<dbReference type="PANTHER" id="PTHR43827:SF3">
    <property type="entry name" value="NADP-DEPENDENT OXIDOREDUCTASE DOMAIN-CONTAINING PROTEIN"/>
    <property type="match status" value="1"/>
</dbReference>
<dbReference type="SUPFAM" id="SSF51430">
    <property type="entry name" value="NAD(P)-linked oxidoreductase"/>
    <property type="match status" value="1"/>
</dbReference>
<dbReference type="InterPro" id="IPR036812">
    <property type="entry name" value="NAD(P)_OxRdtase_dom_sf"/>
</dbReference>
<protein>
    <submittedName>
        <fullName evidence="8">Glyoxal reductase</fullName>
    </submittedName>
</protein>
<dbReference type="PANTHER" id="PTHR43827">
    <property type="entry name" value="2,5-DIKETO-D-GLUCONIC ACID REDUCTASE"/>
    <property type="match status" value="1"/>
</dbReference>
<dbReference type="GO" id="GO:0016616">
    <property type="term" value="F:oxidoreductase activity, acting on the CH-OH group of donors, NAD or NADP as acceptor"/>
    <property type="evidence" value="ECO:0007669"/>
    <property type="project" value="UniProtKB-ARBA"/>
</dbReference>
<dbReference type="AlphaFoldDB" id="A0A1B2DMV9"/>
<feature type="binding site" evidence="5">
    <location>
        <position position="111"/>
    </location>
    <ligand>
        <name>substrate</name>
    </ligand>
</feature>
<dbReference type="PROSITE" id="PS00798">
    <property type="entry name" value="ALDOKETO_REDUCTASE_1"/>
    <property type="match status" value="1"/>
</dbReference>
<keyword evidence="2" id="KW-0521">NADP</keyword>
<dbReference type="PRINTS" id="PR00069">
    <property type="entry name" value="ALDKETRDTASE"/>
</dbReference>
<sequence length="289" mass="33674">MIFENRAVKASNGVEIPQLGFGVYKITKEREFEMAISEAIRIGYRHFDTAKIYGNEQALGREIQKSGLPREDFFITSKVWNTDLGFEATRKAFAQTCKKLMVEYLDMYLIHFAAPNYLEAWRAMEELYSEGSIKVIGVANFEIQHLEHLMKHAKIPPMINQIETHPEFAQNDLHHYLHEHQILHEAWGPLGQGNRALLEHPLLKKMADQHHKTVAQVILRWHLERGIIVIPKSSSSKRMKENSEIFDFELTSDDMEQIKQLNIGKRYSINPTGYIIHPIYNKLMKIFMK</sequence>
<dbReference type="Pfam" id="PF00248">
    <property type="entry name" value="Aldo_ket_red"/>
    <property type="match status" value="1"/>
</dbReference>
<accession>A0A1B2DMV9</accession>
<dbReference type="PIRSF" id="PIRSF000097">
    <property type="entry name" value="AKR"/>
    <property type="match status" value="1"/>
</dbReference>
<dbReference type="CDD" id="cd19071">
    <property type="entry name" value="AKR_AKR1-5-like"/>
    <property type="match status" value="1"/>
</dbReference>
<dbReference type="InterPro" id="IPR023210">
    <property type="entry name" value="NADP_OxRdtase_dom"/>
</dbReference>
<gene>
    <name evidence="8" type="ORF">BBD42_23050</name>
</gene>
<dbReference type="RefSeq" id="WP_099520088.1">
    <property type="nucleotide sequence ID" value="NZ_CP016808.1"/>
</dbReference>
<dbReference type="PROSITE" id="PS00063">
    <property type="entry name" value="ALDOKETO_REDUCTASE_3"/>
    <property type="match status" value="1"/>
</dbReference>
<evidence type="ECO:0000256" key="4">
    <source>
        <dbReference type="PIRSR" id="PIRSR000097-1"/>
    </source>
</evidence>
<feature type="site" description="Lowers pKa of active site Tyr" evidence="6">
    <location>
        <position position="78"/>
    </location>
</feature>
<evidence type="ECO:0000256" key="3">
    <source>
        <dbReference type="ARBA" id="ARBA00023002"/>
    </source>
</evidence>
<evidence type="ECO:0000259" key="7">
    <source>
        <dbReference type="Pfam" id="PF00248"/>
    </source>
</evidence>
<comment type="similarity">
    <text evidence="1">Belongs to the aldo/keto reductase family.</text>
</comment>
<name>A0A1B2DMV9_9BACL</name>
<reference evidence="8" key="1">
    <citation type="submission" date="2016-08" db="EMBL/GenBank/DDBJ databases">
        <title>Complete Genome Seqeunce of Paenibacillus sp. BIHB 4019 from tea rhizoplane.</title>
        <authorList>
            <person name="Thakur R."/>
            <person name="Swarnkar M.K."/>
            <person name="Gulati A."/>
        </authorList>
    </citation>
    <scope>NUCLEOTIDE SEQUENCE [LARGE SCALE GENOMIC DNA]</scope>
    <source>
        <strain evidence="8">BIHB4019</strain>
    </source>
</reference>
<organism evidence="8">
    <name type="scientific">Paenibacillus sp. BIHB 4019</name>
    <dbReference type="NCBI Taxonomy" id="1870819"/>
    <lineage>
        <taxon>Bacteria</taxon>
        <taxon>Bacillati</taxon>
        <taxon>Bacillota</taxon>
        <taxon>Bacilli</taxon>
        <taxon>Bacillales</taxon>
        <taxon>Paenibacillaceae</taxon>
        <taxon>Paenibacillus</taxon>
    </lineage>
</organism>
<evidence type="ECO:0000256" key="2">
    <source>
        <dbReference type="ARBA" id="ARBA00022857"/>
    </source>
</evidence>
<keyword evidence="3" id="KW-0560">Oxidoreductase</keyword>
<feature type="active site" description="Proton donor" evidence="4">
    <location>
        <position position="53"/>
    </location>
</feature>
<feature type="domain" description="NADP-dependent oxidoreductase" evidence="7">
    <location>
        <begin position="25"/>
        <end position="262"/>
    </location>
</feature>
<evidence type="ECO:0000256" key="5">
    <source>
        <dbReference type="PIRSR" id="PIRSR000097-2"/>
    </source>
</evidence>
<dbReference type="InterPro" id="IPR020471">
    <property type="entry name" value="AKR"/>
</dbReference>
<dbReference type="FunFam" id="3.20.20.100:FF:000015">
    <property type="entry name" value="Oxidoreductase, aldo/keto reductase family"/>
    <property type="match status" value="1"/>
</dbReference>